<comment type="caution">
    <text evidence="3">The sequence shown here is derived from an EMBL/GenBank/DDBJ whole genome shotgun (WGS) entry which is preliminary data.</text>
</comment>
<dbReference type="InterPro" id="IPR002048">
    <property type="entry name" value="EF_hand_dom"/>
</dbReference>
<accession>A0A9P1GAB1</accession>
<dbReference type="EMBL" id="CAMXCT010003892">
    <property type="protein sequence ID" value="CAI4006791.1"/>
    <property type="molecule type" value="Genomic_DNA"/>
</dbReference>
<proteinExistence type="predicted"/>
<dbReference type="AlphaFoldDB" id="A0A9P1GAB1"/>
<feature type="compositionally biased region" description="Basic and acidic residues" evidence="1">
    <location>
        <begin position="114"/>
        <end position="124"/>
    </location>
</feature>
<evidence type="ECO:0000313" key="3">
    <source>
        <dbReference type="EMBL" id="CAI4006791.1"/>
    </source>
</evidence>
<feature type="region of interest" description="Disordered" evidence="1">
    <location>
        <begin position="70"/>
        <end position="136"/>
    </location>
</feature>
<evidence type="ECO:0000313" key="5">
    <source>
        <dbReference type="EMBL" id="CAL4794103.1"/>
    </source>
</evidence>
<dbReference type="EMBL" id="CAMXCT030003892">
    <property type="protein sequence ID" value="CAL4794103.1"/>
    <property type="molecule type" value="Genomic_DNA"/>
</dbReference>
<gene>
    <name evidence="3" type="ORF">C1SCF055_LOCUS32398</name>
</gene>
<dbReference type="GO" id="GO:0005509">
    <property type="term" value="F:calcium ion binding"/>
    <property type="evidence" value="ECO:0007669"/>
    <property type="project" value="InterPro"/>
</dbReference>
<feature type="region of interest" description="Disordered" evidence="1">
    <location>
        <begin position="1"/>
        <end position="50"/>
    </location>
</feature>
<sequence length="397" mass="44615">MPTMASLPMVGRVAQCEDSEASTRDPSSPSSPSRQKTSQDAAFAASFAATPRLPAVVSTPRFIRKAQSFLDDGSTESSMSPPVTPSVRSSKYMKATTSSQEVQRNPLQRSKTTGFEEERSERRNSSKTKRTTVIAATSLRPEGLKRQLSFVNLSMEELAEAIHEEEHSFDWMPEFWDRVLTLPVPQACRTMALRPLSHWVAIYNKWQAMGQWTGKAPQFFNAFDAQRILSIPLMRAMEFVKLFDPVSFAKVNVTKAPSDYEKVRLPVSPLLAVCILMSSAIAKTQKIRFLLGVFDENDDRCFDENEFVEMIQALLRGMGAMFGLLTIKDAIPSHARTEHLARRLYRRISDFHHQRAGEAITGSLPFKVVEDWILGESDDPLNLPFALFVKRFSVGAE</sequence>
<feature type="domain" description="EF-hand" evidence="2">
    <location>
        <begin position="282"/>
        <end position="317"/>
    </location>
</feature>
<feature type="non-terminal residue" evidence="3">
    <location>
        <position position="397"/>
    </location>
</feature>
<feature type="compositionally biased region" description="Polar residues" evidence="1">
    <location>
        <begin position="75"/>
        <end position="113"/>
    </location>
</feature>
<evidence type="ECO:0000313" key="4">
    <source>
        <dbReference type="EMBL" id="CAL1160166.1"/>
    </source>
</evidence>
<dbReference type="EMBL" id="CAMXCT020003892">
    <property type="protein sequence ID" value="CAL1160166.1"/>
    <property type="molecule type" value="Genomic_DNA"/>
</dbReference>
<evidence type="ECO:0000313" key="6">
    <source>
        <dbReference type="Proteomes" id="UP001152797"/>
    </source>
</evidence>
<protein>
    <submittedName>
        <fullName evidence="5">Fatty acid hydroxylase domain-containing protein</fullName>
    </submittedName>
</protein>
<keyword evidence="6" id="KW-1185">Reference proteome</keyword>
<reference evidence="3" key="1">
    <citation type="submission" date="2022-10" db="EMBL/GenBank/DDBJ databases">
        <authorList>
            <person name="Chen Y."/>
            <person name="Dougan E. K."/>
            <person name="Chan C."/>
            <person name="Rhodes N."/>
            <person name="Thang M."/>
        </authorList>
    </citation>
    <scope>NUCLEOTIDE SEQUENCE</scope>
</reference>
<organism evidence="3">
    <name type="scientific">Cladocopium goreaui</name>
    <dbReference type="NCBI Taxonomy" id="2562237"/>
    <lineage>
        <taxon>Eukaryota</taxon>
        <taxon>Sar</taxon>
        <taxon>Alveolata</taxon>
        <taxon>Dinophyceae</taxon>
        <taxon>Suessiales</taxon>
        <taxon>Symbiodiniaceae</taxon>
        <taxon>Cladocopium</taxon>
    </lineage>
</organism>
<dbReference type="Proteomes" id="UP001152797">
    <property type="component" value="Unassembled WGS sequence"/>
</dbReference>
<evidence type="ECO:0000256" key="1">
    <source>
        <dbReference type="SAM" id="MobiDB-lite"/>
    </source>
</evidence>
<reference evidence="4" key="2">
    <citation type="submission" date="2024-04" db="EMBL/GenBank/DDBJ databases">
        <authorList>
            <person name="Chen Y."/>
            <person name="Shah S."/>
            <person name="Dougan E. K."/>
            <person name="Thang M."/>
            <person name="Chan C."/>
        </authorList>
    </citation>
    <scope>NUCLEOTIDE SEQUENCE [LARGE SCALE GENOMIC DNA]</scope>
</reference>
<evidence type="ECO:0000259" key="2">
    <source>
        <dbReference type="PROSITE" id="PS50222"/>
    </source>
</evidence>
<name>A0A9P1GAB1_9DINO</name>
<dbReference type="PROSITE" id="PS50222">
    <property type="entry name" value="EF_HAND_2"/>
    <property type="match status" value="1"/>
</dbReference>